<evidence type="ECO:0000313" key="2">
    <source>
        <dbReference type="Proteomes" id="UP001239111"/>
    </source>
</evidence>
<keyword evidence="2" id="KW-1185">Reference proteome</keyword>
<sequence length="156" mass="17985">MTQLAKEVIEEIVEGEGLKYLAGYAAHRFKKECPSLGSPTRQLPSTATQDLDWIQCISDGHLMYPSDAMVGLTSILNSTFKEFHGEFLSKDDRIFDKVTDLVLQKYENFSTEPIERKVVLCLVRTRTYIRLRQLNKNLTSDPFTKNAKKKIFKFMK</sequence>
<comment type="caution">
    <text evidence="1">The sequence shown here is derived from an EMBL/GenBank/DDBJ whole genome shotgun (WGS) entry which is preliminary data.</text>
</comment>
<dbReference type="EMBL" id="CM056743">
    <property type="protein sequence ID" value="KAJ8672614.1"/>
    <property type="molecule type" value="Genomic_DNA"/>
</dbReference>
<protein>
    <submittedName>
        <fullName evidence="1">Uncharacterized protein</fullName>
    </submittedName>
</protein>
<dbReference type="Proteomes" id="UP001239111">
    <property type="component" value="Chromosome 3"/>
</dbReference>
<evidence type="ECO:0000313" key="1">
    <source>
        <dbReference type="EMBL" id="KAJ8672614.1"/>
    </source>
</evidence>
<name>A0ACC2NNE8_9HYME</name>
<proteinExistence type="predicted"/>
<gene>
    <name evidence="1" type="ORF">QAD02_003873</name>
</gene>
<accession>A0ACC2NNE8</accession>
<reference evidence="1" key="1">
    <citation type="submission" date="2023-04" db="EMBL/GenBank/DDBJ databases">
        <title>A chromosome-level genome assembly of the parasitoid wasp Eretmocerus hayati.</title>
        <authorList>
            <person name="Zhong Y."/>
            <person name="Liu S."/>
            <person name="Liu Y."/>
        </authorList>
    </citation>
    <scope>NUCLEOTIDE SEQUENCE</scope>
    <source>
        <strain evidence="1">ZJU_SS_LIU_2023</strain>
    </source>
</reference>
<organism evidence="1 2">
    <name type="scientific">Eretmocerus hayati</name>
    <dbReference type="NCBI Taxonomy" id="131215"/>
    <lineage>
        <taxon>Eukaryota</taxon>
        <taxon>Metazoa</taxon>
        <taxon>Ecdysozoa</taxon>
        <taxon>Arthropoda</taxon>
        <taxon>Hexapoda</taxon>
        <taxon>Insecta</taxon>
        <taxon>Pterygota</taxon>
        <taxon>Neoptera</taxon>
        <taxon>Endopterygota</taxon>
        <taxon>Hymenoptera</taxon>
        <taxon>Apocrita</taxon>
        <taxon>Proctotrupomorpha</taxon>
        <taxon>Chalcidoidea</taxon>
        <taxon>Aphelinidae</taxon>
        <taxon>Aphelininae</taxon>
        <taxon>Eretmocerus</taxon>
    </lineage>
</organism>